<evidence type="ECO:0000256" key="4">
    <source>
        <dbReference type="ARBA" id="ARBA00022797"/>
    </source>
</evidence>
<dbReference type="GO" id="GO:0033961">
    <property type="term" value="F:cis-stilbene-oxide hydrolase activity"/>
    <property type="evidence" value="ECO:0007669"/>
    <property type="project" value="UniProtKB-UniRule"/>
</dbReference>
<keyword evidence="6" id="KW-0256">Endoplasmic reticulum</keyword>
<feature type="transmembrane region" description="Helical" evidence="7">
    <location>
        <begin position="21"/>
        <end position="44"/>
    </location>
</feature>
<dbReference type="InterPro" id="IPR016292">
    <property type="entry name" value="Epoxide_hydrolase"/>
</dbReference>
<dbReference type="PANTHER" id="PTHR21661">
    <property type="entry name" value="EPOXIDE HYDROLASE 1-RELATED"/>
    <property type="match status" value="1"/>
</dbReference>
<dbReference type="Pfam" id="PF06441">
    <property type="entry name" value="EHN"/>
    <property type="match status" value="1"/>
</dbReference>
<dbReference type="Gene3D" id="3.40.50.1820">
    <property type="entry name" value="alpha/beta hydrolase"/>
    <property type="match status" value="1"/>
</dbReference>
<evidence type="ECO:0000256" key="2">
    <source>
        <dbReference type="ARBA" id="ARBA00004111"/>
    </source>
</evidence>
<dbReference type="PANTHER" id="PTHR21661:SF35">
    <property type="entry name" value="EPOXIDE HYDROLASE"/>
    <property type="match status" value="1"/>
</dbReference>
<comment type="caution">
    <text evidence="9">The sequence shown here is derived from an EMBL/GenBank/DDBJ whole genome shotgun (WGS) entry which is preliminary data.</text>
</comment>
<evidence type="ECO:0000256" key="6">
    <source>
        <dbReference type="PIRNR" id="PIRNR001112"/>
    </source>
</evidence>
<comment type="similarity">
    <text evidence="3 6">Belongs to the peptidase S33 family.</text>
</comment>
<accession>A0A9P0TIT5</accession>
<evidence type="ECO:0000259" key="8">
    <source>
        <dbReference type="Pfam" id="PF06441"/>
    </source>
</evidence>
<comment type="catalytic activity">
    <reaction evidence="6">
        <text>cis-stilbene oxide + H2O = (1R,2R)-hydrobenzoin</text>
        <dbReference type="Rhea" id="RHEA:23900"/>
        <dbReference type="ChEBI" id="CHEBI:15377"/>
        <dbReference type="ChEBI" id="CHEBI:50004"/>
        <dbReference type="ChEBI" id="CHEBI:50014"/>
        <dbReference type="EC" id="3.3.2.9"/>
    </reaction>
</comment>
<keyword evidence="4 6" id="KW-0058">Aromatic hydrocarbons catabolism</keyword>
<evidence type="ECO:0000313" key="9">
    <source>
        <dbReference type="EMBL" id="CAH4032302.1"/>
    </source>
</evidence>
<dbReference type="InterPro" id="IPR000639">
    <property type="entry name" value="Epox_hydrolase-like"/>
</dbReference>
<evidence type="ECO:0000256" key="1">
    <source>
        <dbReference type="ARBA" id="ARBA00000221"/>
    </source>
</evidence>
<evidence type="ECO:0000256" key="5">
    <source>
        <dbReference type="ARBA" id="ARBA00022801"/>
    </source>
</evidence>
<evidence type="ECO:0000313" key="10">
    <source>
        <dbReference type="Proteomes" id="UP001152562"/>
    </source>
</evidence>
<dbReference type="GO" id="GO:0097176">
    <property type="term" value="P:epoxide metabolic process"/>
    <property type="evidence" value="ECO:0007669"/>
    <property type="project" value="TreeGrafter"/>
</dbReference>
<dbReference type="Proteomes" id="UP001152562">
    <property type="component" value="Unassembled WGS sequence"/>
</dbReference>
<dbReference type="GO" id="GO:0005789">
    <property type="term" value="C:endoplasmic reticulum membrane"/>
    <property type="evidence" value="ECO:0007669"/>
    <property type="project" value="UniProtKB-SubCell"/>
</dbReference>
<gene>
    <name evidence="9" type="ORF">PIBRA_LOCUS8707</name>
</gene>
<evidence type="ECO:0000256" key="3">
    <source>
        <dbReference type="ARBA" id="ARBA00010088"/>
    </source>
</evidence>
<comment type="catalytic activity">
    <reaction evidence="1 6">
        <text>1-(4-methoxyphenyl)-N-methyl-N-[(3-methyloxetan-3-yl)methyl]methanamine + H2O = 2-{[(4-methoxybenzyl)(methyl)amino]methyl}-2-methylpropane-1,3-diol</text>
        <dbReference type="Rhea" id="RHEA:55764"/>
        <dbReference type="ChEBI" id="CHEBI:15377"/>
        <dbReference type="ChEBI" id="CHEBI:139161"/>
        <dbReference type="ChEBI" id="CHEBI:139164"/>
        <dbReference type="EC" id="3.3.2.9"/>
    </reaction>
</comment>
<dbReference type="AlphaFoldDB" id="A0A9P0TIT5"/>
<comment type="function">
    <text evidence="6">Catalyzes juvenile hormone hydrolysis.</text>
</comment>
<dbReference type="SUPFAM" id="SSF53474">
    <property type="entry name" value="alpha/beta-Hydrolases"/>
    <property type="match status" value="1"/>
</dbReference>
<protein>
    <recommendedName>
        <fullName evidence="6">Epoxide hydrolase</fullName>
        <ecNumber evidence="6">3.3.2.9</ecNumber>
    </recommendedName>
</protein>
<dbReference type="InterPro" id="IPR029058">
    <property type="entry name" value="AB_hydrolase_fold"/>
</dbReference>
<evidence type="ECO:0000256" key="7">
    <source>
        <dbReference type="SAM" id="Phobius"/>
    </source>
</evidence>
<name>A0A9P0TIT5_PIEBR</name>
<proteinExistence type="inferred from homology"/>
<reference evidence="9" key="1">
    <citation type="submission" date="2022-05" db="EMBL/GenBank/DDBJ databases">
        <authorList>
            <person name="Okamura Y."/>
        </authorList>
    </citation>
    <scope>NUCLEOTIDE SEQUENCE</scope>
</reference>
<dbReference type="PIRSF" id="PIRSF001112">
    <property type="entry name" value="Epoxide_hydrolase"/>
    <property type="match status" value="1"/>
</dbReference>
<dbReference type="PRINTS" id="PR00412">
    <property type="entry name" value="EPOXHYDRLASE"/>
</dbReference>
<feature type="domain" description="Epoxide hydrolase N-terminal" evidence="8">
    <location>
        <begin position="71"/>
        <end position="180"/>
    </location>
</feature>
<dbReference type="EMBL" id="CALOZG010000027">
    <property type="protein sequence ID" value="CAH4032302.1"/>
    <property type="molecule type" value="Genomic_DNA"/>
</dbReference>
<dbReference type="InterPro" id="IPR010497">
    <property type="entry name" value="Epoxide_hydro_N"/>
</dbReference>
<keyword evidence="6 7" id="KW-0472">Membrane</keyword>
<dbReference type="EC" id="3.3.2.9" evidence="6"/>
<keyword evidence="10" id="KW-1185">Reference proteome</keyword>
<organism evidence="9 10">
    <name type="scientific">Pieris brassicae</name>
    <name type="common">White butterfly</name>
    <name type="synonym">Large white butterfly</name>
    <dbReference type="NCBI Taxonomy" id="7116"/>
    <lineage>
        <taxon>Eukaryota</taxon>
        <taxon>Metazoa</taxon>
        <taxon>Ecdysozoa</taxon>
        <taxon>Arthropoda</taxon>
        <taxon>Hexapoda</taxon>
        <taxon>Insecta</taxon>
        <taxon>Pterygota</taxon>
        <taxon>Neoptera</taxon>
        <taxon>Endopterygota</taxon>
        <taxon>Lepidoptera</taxon>
        <taxon>Glossata</taxon>
        <taxon>Ditrysia</taxon>
        <taxon>Papilionoidea</taxon>
        <taxon>Pieridae</taxon>
        <taxon>Pierinae</taxon>
        <taxon>Pieris</taxon>
    </lineage>
</organism>
<sequence length="474" mass="54562">MAKKKDSVKNEVKNVEKKGNFSTFLLFASIAVVIVSVGALQFYITLTSVPDLPKFDLDTCWGTNCTQNTDIRKFRIVFHEAMLENKRRKFDAYKRAPRVKSLEETSEYGMNSDVLGKIFGDWQFKYKYPERLRYFNQYEHYKTNVQGLDIHYMHVKPKKTNIKVIPLLLLHGWPTSIKEFYESIPLLTTARPGYDFVFELIVPSLPGFGFSQGPVRRGLTSYHIAIVMRNLMERLGHKQFYVHGGNLGHNIGTHMATLFPNQVQGFHTTFPVNFSKIADWLWVIGSLWPSLVSNEFVDRMYPLSDKLAYYLEEFGYLHLQATKPDSIGIALQDSPLGLCAYINDRILSLTDPSNKLREDGGLFNYNTTDLVDNVMIYWSTGSITTALRLYKEIAANQDMEDILAIIPTPVPTWALRPKHELYHSPDYVLRWKYPNLVGVTNLDEGGHYLAFEKPVAFSEDIFKAIDNFLKFKNK</sequence>
<keyword evidence="5 6" id="KW-0378">Hydrolase</keyword>
<dbReference type="OrthoDB" id="7130006at2759"/>
<keyword evidence="7" id="KW-1133">Transmembrane helix</keyword>
<comment type="subcellular location">
    <subcellularLocation>
        <location evidence="6">Endoplasmic reticulum membrane</location>
    </subcellularLocation>
    <subcellularLocation>
        <location evidence="2">Microsome membrane</location>
        <topology evidence="2">Single-pass membrane protein</topology>
    </subcellularLocation>
</comment>
<keyword evidence="7" id="KW-0812">Transmembrane</keyword>